<gene>
    <name evidence="2" type="ORF">SMRZ_LOCUS24139</name>
</gene>
<dbReference type="EMBL" id="UZAI01020177">
    <property type="protein sequence ID" value="VDP50073.1"/>
    <property type="molecule type" value="Genomic_DNA"/>
</dbReference>
<accession>A0A183N764</accession>
<keyword evidence="3" id="KW-1185">Reference proteome</keyword>
<evidence type="ECO:0000313" key="2">
    <source>
        <dbReference type="EMBL" id="VDP50073.1"/>
    </source>
</evidence>
<evidence type="ECO:0000313" key="3">
    <source>
        <dbReference type="Proteomes" id="UP000277204"/>
    </source>
</evidence>
<feature type="compositionally biased region" description="Polar residues" evidence="1">
    <location>
        <begin position="1"/>
        <end position="10"/>
    </location>
</feature>
<protein>
    <submittedName>
        <fullName evidence="2">Uncharacterized protein</fullName>
    </submittedName>
</protein>
<dbReference type="AlphaFoldDB" id="A0A183N764"/>
<feature type="compositionally biased region" description="Basic and acidic residues" evidence="1">
    <location>
        <begin position="11"/>
        <end position="21"/>
    </location>
</feature>
<name>A0A183N764_9TREM</name>
<organism evidence="2 3">
    <name type="scientific">Schistosoma margrebowiei</name>
    <dbReference type="NCBI Taxonomy" id="48269"/>
    <lineage>
        <taxon>Eukaryota</taxon>
        <taxon>Metazoa</taxon>
        <taxon>Spiralia</taxon>
        <taxon>Lophotrochozoa</taxon>
        <taxon>Platyhelminthes</taxon>
        <taxon>Trematoda</taxon>
        <taxon>Digenea</taxon>
        <taxon>Strigeidida</taxon>
        <taxon>Schistosomatoidea</taxon>
        <taxon>Schistosomatidae</taxon>
        <taxon>Schistosoma</taxon>
    </lineage>
</organism>
<reference evidence="2 3" key="1">
    <citation type="submission" date="2018-11" db="EMBL/GenBank/DDBJ databases">
        <authorList>
            <consortium name="Pathogen Informatics"/>
        </authorList>
    </citation>
    <scope>NUCLEOTIDE SEQUENCE [LARGE SCALE GENOMIC DNA]</scope>
    <source>
        <strain evidence="2 3">Zambia</strain>
    </source>
</reference>
<evidence type="ECO:0000256" key="1">
    <source>
        <dbReference type="SAM" id="MobiDB-lite"/>
    </source>
</evidence>
<proteinExistence type="predicted"/>
<feature type="region of interest" description="Disordered" evidence="1">
    <location>
        <begin position="102"/>
        <end position="121"/>
    </location>
</feature>
<feature type="region of interest" description="Disordered" evidence="1">
    <location>
        <begin position="1"/>
        <end position="21"/>
    </location>
</feature>
<sequence>MGYLETTSENAAREGNMRKLYDTTKRLKGKYDKQERPVKDKEGKAITEFQEQGSRWVQHSKELLNRPAPLNSPDIEALHTDMPIDVTPSTIEEIRMAIRHMKNGKAAQPDNIPAEALKSDI</sequence>
<dbReference type="Proteomes" id="UP000277204">
    <property type="component" value="Unassembled WGS sequence"/>
</dbReference>